<dbReference type="Proteomes" id="UP000002534">
    <property type="component" value="Chromosome"/>
</dbReference>
<dbReference type="STRING" id="338963.Pcar_1871"/>
<dbReference type="OrthoDB" id="5405540at2"/>
<evidence type="ECO:0008006" key="3">
    <source>
        <dbReference type="Google" id="ProtNLM"/>
    </source>
</evidence>
<reference evidence="1 2" key="2">
    <citation type="journal article" date="2012" name="BMC Genomics">
        <title>The genome of Pelobacter carbinolicus reveals surprising metabolic capabilities and physiological features.</title>
        <authorList>
            <person name="Aklujkar M."/>
            <person name="Haveman S.A."/>
            <person name="Didonato R.Jr."/>
            <person name="Chertkov O."/>
            <person name="Han C.S."/>
            <person name="Land M.L."/>
            <person name="Brown P."/>
            <person name="Lovley D.R."/>
        </authorList>
    </citation>
    <scope>NUCLEOTIDE SEQUENCE [LARGE SCALE GENOMIC DNA]</scope>
    <source>
        <strain evidence="2">DSM 2380 / NBRC 103641 / GraBd1</strain>
    </source>
</reference>
<dbReference type="AlphaFoldDB" id="Q3A3E5"/>
<proteinExistence type="predicted"/>
<gene>
    <name evidence="1" type="ordered locus">Pcar_1871</name>
</gene>
<evidence type="ECO:0000313" key="1">
    <source>
        <dbReference type="EMBL" id="ABA89112.1"/>
    </source>
</evidence>
<name>Q3A3E5_SYNC1</name>
<dbReference type="EMBL" id="CP000142">
    <property type="protein sequence ID" value="ABA89112.1"/>
    <property type="molecule type" value="Genomic_DNA"/>
</dbReference>
<protein>
    <recommendedName>
        <fullName evidence="3">DUF4292 domain-containing protein</fullName>
    </recommendedName>
</protein>
<dbReference type="HOGENOM" id="CLU_1022514_0_0_7"/>
<dbReference type="eggNOG" id="COG2834">
    <property type="taxonomic scope" value="Bacteria"/>
</dbReference>
<dbReference type="KEGG" id="pca:Pcar_1871"/>
<dbReference type="RefSeq" id="WP_011341615.1">
    <property type="nucleotide sequence ID" value="NC_007498.2"/>
</dbReference>
<organism evidence="1 2">
    <name type="scientific">Syntrophotalea carbinolica (strain DSM 2380 / NBRC 103641 / GraBd1)</name>
    <name type="common">Pelobacter carbinolicus</name>
    <dbReference type="NCBI Taxonomy" id="338963"/>
    <lineage>
        <taxon>Bacteria</taxon>
        <taxon>Pseudomonadati</taxon>
        <taxon>Thermodesulfobacteriota</taxon>
        <taxon>Desulfuromonadia</taxon>
        <taxon>Desulfuromonadales</taxon>
        <taxon>Syntrophotaleaceae</taxon>
        <taxon>Syntrophotalea</taxon>
    </lineage>
</organism>
<keyword evidence="2" id="KW-1185">Reference proteome</keyword>
<evidence type="ECO:0000313" key="2">
    <source>
        <dbReference type="Proteomes" id="UP000002534"/>
    </source>
</evidence>
<sequence>MKNYGTNYSSSRRIDGAKPALFALFVLLTVLVVGGCAPVRPPTSLLPPVSADTLLASLQAGGQRFRSLQGMTALRVTHAGEEHAVKQVLLVRRPDFLRAEVLGLFGQPVLTVTAADDRLSALVPGESKFYTGPASSANLYRLVRLPLALEELVPFIFYDVPLLPLPSGEVAIKDGLYQLDRCSRDGRRQELLFDGKLRLRQARFFADDVELLMAEYGNMRDGDNLPQQLHLALPAVDMAIDLVWRNVRANVDIPLSRFEQSPPAGVQVEALP</sequence>
<accession>Q3A3E5</accession>
<reference evidence="2" key="1">
    <citation type="submission" date="2005-10" db="EMBL/GenBank/DDBJ databases">
        <title>Complete sequence of Pelobacter carbinolicus DSM 2380.</title>
        <authorList>
            <person name="Copeland A."/>
            <person name="Lucas S."/>
            <person name="Lapidus A."/>
            <person name="Barry K."/>
            <person name="Detter J.C."/>
            <person name="Glavina T."/>
            <person name="Hammon N."/>
            <person name="Israni S."/>
            <person name="Pitluck S."/>
            <person name="Chertkov O."/>
            <person name="Schmutz J."/>
            <person name="Larimer F."/>
            <person name="Land M."/>
            <person name="Kyrpides N."/>
            <person name="Ivanova N."/>
            <person name="Richardson P."/>
        </authorList>
    </citation>
    <scope>NUCLEOTIDE SEQUENCE [LARGE SCALE GENOMIC DNA]</scope>
    <source>
        <strain evidence="2">DSM 2380 / NBRC 103641 / GraBd1</strain>
    </source>
</reference>